<feature type="region of interest" description="Disordered" evidence="1">
    <location>
        <begin position="46"/>
        <end position="94"/>
    </location>
</feature>
<sequence length="449" mass="49666">MTREALESLDKEALIQLVLAQAETIAQLTRHVEVLTARVADLEAKLGLPPKTPDNSSTPPSQGRKPSADPASSKGRRRSHPGAHRPLHPNPTRRRDILAERCEHCGTDVTGVMQTAFHAYDHIELPKIAPDVTRVTLHRGLCPCCRRPFRAEAPADMPPGSPFGPNVRAFVIYLRVAHAISFERLARLMSDLVGLSISEGALVAMLAESRRPFARQAGLIRARLLAGAVLESDETSVRVGKRNWWLWTFHHGADCCFVVRPSRGKDVVAAFLGEVRPAFWVSDRFGAQMGWAGTANQVCLAHLLRDAEYAVEAGDLTFAPGLRRLLVRACAIGRRRPALADATLRTYRHQLDAELDRLLRITPMHAEGDTLKRAIEGCRHSLFTFMVERSVPPTNNGSERALRPCAVFRKVTNGFRSEWGAHLYADVRSVLETARRRAIGALDAIRATL</sequence>
<reference evidence="3 4" key="1">
    <citation type="submission" date="2017-07" db="EMBL/GenBank/DDBJ databases">
        <title>Draft Genome Sequences of Select Purple Nonsulfur Bacteria.</title>
        <authorList>
            <person name="Lasarre B."/>
            <person name="Mckinlay J.B."/>
        </authorList>
    </citation>
    <scope>NUCLEOTIDE SEQUENCE [LARGE SCALE GENOMIC DNA]</scope>
    <source>
        <strain evidence="3 4">DSM 11907</strain>
    </source>
</reference>
<dbReference type="PANTHER" id="PTHR33678">
    <property type="entry name" value="BLL1576 PROTEIN"/>
    <property type="match status" value="1"/>
</dbReference>
<dbReference type="Proteomes" id="UP000248863">
    <property type="component" value="Unassembled WGS sequence"/>
</dbReference>
<protein>
    <recommendedName>
        <fullName evidence="2">Transposase IS66 central domain-containing protein</fullName>
    </recommendedName>
</protein>
<feature type="compositionally biased region" description="Basic residues" evidence="1">
    <location>
        <begin position="74"/>
        <end position="87"/>
    </location>
</feature>
<organism evidence="3 4">
    <name type="scientific">Rhodoplanes elegans</name>
    <dbReference type="NCBI Taxonomy" id="29408"/>
    <lineage>
        <taxon>Bacteria</taxon>
        <taxon>Pseudomonadati</taxon>
        <taxon>Pseudomonadota</taxon>
        <taxon>Alphaproteobacteria</taxon>
        <taxon>Hyphomicrobiales</taxon>
        <taxon>Nitrobacteraceae</taxon>
        <taxon>Rhodoplanes</taxon>
    </lineage>
</organism>
<dbReference type="Pfam" id="PF03050">
    <property type="entry name" value="DDE_Tnp_IS66"/>
    <property type="match status" value="1"/>
</dbReference>
<evidence type="ECO:0000259" key="2">
    <source>
        <dbReference type="Pfam" id="PF03050"/>
    </source>
</evidence>
<accession>A0A327JQS8</accession>
<evidence type="ECO:0000256" key="1">
    <source>
        <dbReference type="SAM" id="MobiDB-lite"/>
    </source>
</evidence>
<feature type="domain" description="Transposase IS66 central" evidence="2">
    <location>
        <begin position="161"/>
        <end position="422"/>
    </location>
</feature>
<dbReference type="RefSeq" id="WP_111360667.1">
    <property type="nucleotide sequence ID" value="NZ_NHSK01000005.1"/>
</dbReference>
<evidence type="ECO:0000313" key="3">
    <source>
        <dbReference type="EMBL" id="RAI27764.1"/>
    </source>
</evidence>
<dbReference type="InterPro" id="IPR004291">
    <property type="entry name" value="Transposase_IS66_central"/>
</dbReference>
<dbReference type="EMBL" id="NPEU01000811">
    <property type="protein sequence ID" value="RAI27764.1"/>
    <property type="molecule type" value="Genomic_DNA"/>
</dbReference>
<dbReference type="OrthoDB" id="9816539at2"/>
<evidence type="ECO:0000313" key="4">
    <source>
        <dbReference type="Proteomes" id="UP000248863"/>
    </source>
</evidence>
<keyword evidence="4" id="KW-1185">Reference proteome</keyword>
<feature type="non-terminal residue" evidence="3">
    <location>
        <position position="449"/>
    </location>
</feature>
<dbReference type="NCBIfam" id="NF033517">
    <property type="entry name" value="transpos_IS66"/>
    <property type="match status" value="1"/>
</dbReference>
<dbReference type="PANTHER" id="PTHR33678:SF2">
    <property type="match status" value="1"/>
</dbReference>
<comment type="caution">
    <text evidence="3">The sequence shown here is derived from an EMBL/GenBank/DDBJ whole genome shotgun (WGS) entry which is preliminary data.</text>
</comment>
<dbReference type="InterPro" id="IPR052344">
    <property type="entry name" value="Transposase-related"/>
</dbReference>
<name>A0A327JQS8_9BRAD</name>
<dbReference type="AlphaFoldDB" id="A0A327JQS8"/>
<proteinExistence type="predicted"/>
<gene>
    <name evidence="3" type="ORF">CH338_29855</name>
</gene>